<feature type="transmembrane region" description="Helical" evidence="7">
    <location>
        <begin position="240"/>
        <end position="264"/>
    </location>
</feature>
<dbReference type="SMART" id="SM00422">
    <property type="entry name" value="HTH_MERR"/>
    <property type="match status" value="1"/>
</dbReference>
<dbReference type="SUPFAM" id="SSF46955">
    <property type="entry name" value="Putative DNA-binding domain"/>
    <property type="match status" value="1"/>
</dbReference>
<protein>
    <recommendedName>
        <fullName evidence="8">HTH merR-type domain-containing protein</fullName>
    </recommendedName>
</protein>
<dbReference type="GO" id="GO:0019829">
    <property type="term" value="F:ATPase-coupled monoatomic cation transmembrane transporter activity"/>
    <property type="evidence" value="ECO:0007669"/>
    <property type="project" value="InterPro"/>
</dbReference>
<evidence type="ECO:0000259" key="8">
    <source>
        <dbReference type="PROSITE" id="PS50937"/>
    </source>
</evidence>
<dbReference type="InterPro" id="IPR059000">
    <property type="entry name" value="ATPase_P-type_domA"/>
</dbReference>
<accession>A0A8J4SHT4</accession>
<reference evidence="9" key="1">
    <citation type="journal article" date="2015" name="Genom Data">
        <title>Draft genome sequences of Phytophthora kernoviae and Phytophthora ramorum lineage EU2 from Scotland.</title>
        <authorList>
            <person name="Sambles C."/>
            <person name="Schlenzig A."/>
            <person name="O'Neill P."/>
            <person name="Grant M."/>
            <person name="Studholme D.J."/>
        </authorList>
    </citation>
    <scope>NUCLEOTIDE SEQUENCE</scope>
    <source>
        <strain evidence="9">00238/432</strain>
    </source>
</reference>
<dbReference type="Pfam" id="PF13411">
    <property type="entry name" value="MerR_1"/>
    <property type="match status" value="1"/>
</dbReference>
<dbReference type="Gene3D" id="3.40.1110.10">
    <property type="entry name" value="Calcium-transporting ATPase, cytoplasmic domain N"/>
    <property type="match status" value="1"/>
</dbReference>
<dbReference type="InterPro" id="IPR027256">
    <property type="entry name" value="P-typ_ATPase_IB"/>
</dbReference>
<reference evidence="9" key="2">
    <citation type="submission" date="2020-02" db="EMBL/GenBank/DDBJ databases">
        <authorList>
            <person name="Studholme D.J."/>
        </authorList>
    </citation>
    <scope>NUCLEOTIDE SEQUENCE</scope>
    <source>
        <strain evidence="9">00238/432</strain>
    </source>
</reference>
<dbReference type="InterPro" id="IPR008250">
    <property type="entry name" value="ATPase_P-typ_transduc_dom_A_sf"/>
</dbReference>
<evidence type="ECO:0000256" key="6">
    <source>
        <dbReference type="SAM" id="Coils"/>
    </source>
</evidence>
<keyword evidence="6" id="KW-0175">Coiled coil</keyword>
<evidence type="ECO:0000256" key="7">
    <source>
        <dbReference type="SAM" id="Phobius"/>
    </source>
</evidence>
<feature type="domain" description="HTH merR-type" evidence="8">
    <location>
        <begin position="550"/>
        <end position="620"/>
    </location>
</feature>
<dbReference type="GO" id="GO:0016887">
    <property type="term" value="F:ATP hydrolysis activity"/>
    <property type="evidence" value="ECO:0007669"/>
    <property type="project" value="InterPro"/>
</dbReference>
<sequence>MCTHMQAAEPTRMNTLQAFTIMLDIPMIMHMTTVIITEPMTTHMIMEVMTITITAMQTVTIMTRMPDTRMNMALGRRRKSIQSLMDIRPDYAYMLIGTGEETKRVSPEEVRIGDRIVVKAGERVPLDGIVKAGRSMVDTSALTGESVPRELEPGSDVLSGFVNKNGMLTIEVTKTFGESTVSKILDLVQNASSRKAKTEHFISKFARYYTPVVVILAALIALVPPLVLSGTTFADWIYRALVFLVISCPCALVVSIPLGFFGGIGAASRNAIRPEGGRTEDELMELAAIAEAHSNHPIAESIRAAWAKDIRTQGVDDYDEVAGHGIKVSVDGREVLAGNAKLMEQAGISYTTPQSVGTVVHVAESGSYVGHLIIADEVKDDAAAAIQALKKLGIRKTVMLTGDAKAVGEAVGRELGVDEVYAELLPQHKVEQLERLEASKSPKEKMVFVGDGINDTPVLARADVGVAMGGLGSDAAIEAADVVIMTDEPSRLASAIRIAKRTRTIVWQNIGFALGVKAIFLLLGVFGIATMWEAVFSDTYNESEVKEMSLYKIDDVAKECGLTKRTIRYYEEIGVMPSPQRTDGGTRLYTREDIDYLKKVVRAKEVLGFSLQELHTYVATADALNEQRFDYQQTTEVRERIEKLTKMETTLDDQLQLIEQKLQSIHAVQAELEELRERVQKGIRRLEGHENDT</sequence>
<comment type="caution">
    <text evidence="9">The sequence shown here is derived from an EMBL/GenBank/DDBJ whole genome shotgun (WGS) entry which is preliminary data.</text>
</comment>
<organism evidence="9 10">
    <name type="scientific">Phytophthora kernoviae 00238/432</name>
    <dbReference type="NCBI Taxonomy" id="1284355"/>
    <lineage>
        <taxon>Eukaryota</taxon>
        <taxon>Sar</taxon>
        <taxon>Stramenopiles</taxon>
        <taxon>Oomycota</taxon>
        <taxon>Peronosporomycetes</taxon>
        <taxon>Peronosporales</taxon>
        <taxon>Peronosporaceae</taxon>
        <taxon>Phytophthora</taxon>
    </lineage>
</organism>
<comment type="subcellular location">
    <subcellularLocation>
        <location evidence="1">Membrane</location>
    </subcellularLocation>
</comment>
<dbReference type="GO" id="GO:0016020">
    <property type="term" value="C:membrane"/>
    <property type="evidence" value="ECO:0007669"/>
    <property type="project" value="UniProtKB-SubCell"/>
</dbReference>
<dbReference type="PROSITE" id="PS50937">
    <property type="entry name" value="HTH_MERR_2"/>
    <property type="match status" value="1"/>
</dbReference>
<dbReference type="PANTHER" id="PTHR48085:SF5">
    <property type="entry name" value="CADMIUM_ZINC-TRANSPORTING ATPASE HMA4-RELATED"/>
    <property type="match status" value="1"/>
</dbReference>
<dbReference type="PRINTS" id="PR00941">
    <property type="entry name" value="CDATPASE"/>
</dbReference>
<feature type="transmembrane region" description="Helical" evidence="7">
    <location>
        <begin position="510"/>
        <end position="532"/>
    </location>
</feature>
<dbReference type="SUPFAM" id="SSF81665">
    <property type="entry name" value="Calcium ATPase, transmembrane domain M"/>
    <property type="match status" value="1"/>
</dbReference>
<dbReference type="AlphaFoldDB" id="A0A8J4SHT4"/>
<dbReference type="FunFam" id="2.70.150.10:FF:000002">
    <property type="entry name" value="Copper-transporting ATPase 1, putative"/>
    <property type="match status" value="1"/>
</dbReference>
<dbReference type="SUPFAM" id="SSF56784">
    <property type="entry name" value="HAD-like"/>
    <property type="match status" value="1"/>
</dbReference>
<comment type="similarity">
    <text evidence="2">Belongs to the cation transport ATPase (P-type) (TC 3.A.3) family. Type IB subfamily.</text>
</comment>
<gene>
    <name evidence="9" type="ORF">G195_004099</name>
</gene>
<feature type="transmembrane region" description="Helical" evidence="7">
    <location>
        <begin position="208"/>
        <end position="228"/>
    </location>
</feature>
<dbReference type="InterPro" id="IPR051014">
    <property type="entry name" value="Cation_Transport_ATPase_IB"/>
</dbReference>
<dbReference type="InterPro" id="IPR036412">
    <property type="entry name" value="HAD-like_sf"/>
</dbReference>
<dbReference type="Pfam" id="PF00122">
    <property type="entry name" value="E1-E2_ATPase"/>
    <property type="match status" value="1"/>
</dbReference>
<dbReference type="InterPro" id="IPR000551">
    <property type="entry name" value="MerR-type_HTH_dom"/>
</dbReference>
<dbReference type="GO" id="GO:0005524">
    <property type="term" value="F:ATP binding"/>
    <property type="evidence" value="ECO:0007669"/>
    <property type="project" value="InterPro"/>
</dbReference>
<dbReference type="NCBIfam" id="TIGR01494">
    <property type="entry name" value="ATPase_P-type"/>
    <property type="match status" value="2"/>
</dbReference>
<dbReference type="PANTHER" id="PTHR48085">
    <property type="entry name" value="CADMIUM/ZINC-TRANSPORTING ATPASE HMA2-RELATED"/>
    <property type="match status" value="1"/>
</dbReference>
<dbReference type="GO" id="GO:0015086">
    <property type="term" value="F:cadmium ion transmembrane transporter activity"/>
    <property type="evidence" value="ECO:0007669"/>
    <property type="project" value="TreeGrafter"/>
</dbReference>
<dbReference type="Pfam" id="PF00702">
    <property type="entry name" value="Hydrolase"/>
    <property type="match status" value="1"/>
</dbReference>
<proteinExistence type="inferred from homology"/>
<keyword evidence="4 7" id="KW-1133">Transmembrane helix</keyword>
<evidence type="ECO:0000313" key="10">
    <source>
        <dbReference type="Proteomes" id="UP000702964"/>
    </source>
</evidence>
<dbReference type="InterPro" id="IPR023298">
    <property type="entry name" value="ATPase_P-typ_TM_dom_sf"/>
</dbReference>
<feature type="coiled-coil region" evidence="6">
    <location>
        <begin position="658"/>
        <end position="692"/>
    </location>
</feature>
<evidence type="ECO:0000313" key="9">
    <source>
        <dbReference type="EMBL" id="KAF4322879.1"/>
    </source>
</evidence>
<dbReference type="Gene3D" id="3.40.50.1000">
    <property type="entry name" value="HAD superfamily/HAD-like"/>
    <property type="match status" value="1"/>
</dbReference>
<dbReference type="InterPro" id="IPR023299">
    <property type="entry name" value="ATPase_P-typ_cyto_dom_N"/>
</dbReference>
<dbReference type="EMBL" id="AOFI03000057">
    <property type="protein sequence ID" value="KAF4322879.1"/>
    <property type="molecule type" value="Genomic_DNA"/>
</dbReference>
<dbReference type="Gene3D" id="1.10.1660.10">
    <property type="match status" value="1"/>
</dbReference>
<keyword evidence="5 7" id="KW-0472">Membrane</keyword>
<dbReference type="InterPro" id="IPR009061">
    <property type="entry name" value="DNA-bd_dom_put_sf"/>
</dbReference>
<dbReference type="Proteomes" id="UP000702964">
    <property type="component" value="Unassembled WGS sequence"/>
</dbReference>
<dbReference type="SUPFAM" id="SSF81653">
    <property type="entry name" value="Calcium ATPase, transduction domain A"/>
    <property type="match status" value="1"/>
</dbReference>
<evidence type="ECO:0000256" key="3">
    <source>
        <dbReference type="ARBA" id="ARBA00022692"/>
    </source>
</evidence>
<dbReference type="InterPro" id="IPR023214">
    <property type="entry name" value="HAD_sf"/>
</dbReference>
<evidence type="ECO:0000256" key="1">
    <source>
        <dbReference type="ARBA" id="ARBA00004370"/>
    </source>
</evidence>
<dbReference type="InterPro" id="IPR001757">
    <property type="entry name" value="P_typ_ATPase"/>
</dbReference>
<name>A0A8J4SHT4_9STRA</name>
<feature type="transmembrane region" description="Helical" evidence="7">
    <location>
        <begin position="16"/>
        <end position="37"/>
    </location>
</feature>
<dbReference type="PRINTS" id="PR00119">
    <property type="entry name" value="CATATPASE"/>
</dbReference>
<feature type="transmembrane region" description="Helical" evidence="7">
    <location>
        <begin position="43"/>
        <end position="62"/>
    </location>
</feature>
<dbReference type="Gene3D" id="2.70.150.10">
    <property type="entry name" value="Calcium-transporting ATPase, cytoplasmic transduction domain A"/>
    <property type="match status" value="1"/>
</dbReference>
<evidence type="ECO:0000256" key="4">
    <source>
        <dbReference type="ARBA" id="ARBA00022989"/>
    </source>
</evidence>
<evidence type="ECO:0000256" key="2">
    <source>
        <dbReference type="ARBA" id="ARBA00006024"/>
    </source>
</evidence>
<evidence type="ECO:0000256" key="5">
    <source>
        <dbReference type="ARBA" id="ARBA00023136"/>
    </source>
</evidence>
<keyword evidence="3 7" id="KW-0812">Transmembrane</keyword>
<dbReference type="GO" id="GO:0006355">
    <property type="term" value="P:regulation of DNA-templated transcription"/>
    <property type="evidence" value="ECO:0007669"/>
    <property type="project" value="InterPro"/>
</dbReference>
<dbReference type="GO" id="GO:0003677">
    <property type="term" value="F:DNA binding"/>
    <property type="evidence" value="ECO:0007669"/>
    <property type="project" value="InterPro"/>
</dbReference>